<dbReference type="SUPFAM" id="SSF51120">
    <property type="entry name" value="beta-Roll"/>
    <property type="match status" value="1"/>
</dbReference>
<feature type="domain" description="DUF4214" evidence="1">
    <location>
        <begin position="298"/>
        <end position="365"/>
    </location>
</feature>
<dbReference type="PROSITE" id="PS00330">
    <property type="entry name" value="HEMOLYSIN_CALCIUM"/>
    <property type="match status" value="2"/>
</dbReference>
<proteinExistence type="predicted"/>
<dbReference type="InterPro" id="IPR018511">
    <property type="entry name" value="Hemolysin-typ_Ca-bd_CS"/>
</dbReference>
<dbReference type="Pfam" id="PF13946">
    <property type="entry name" value="DUF4214"/>
    <property type="match status" value="3"/>
</dbReference>
<feature type="domain" description="DUF4214" evidence="1">
    <location>
        <begin position="263"/>
        <end position="291"/>
    </location>
</feature>
<name>A0ABP3PVI9_9PROT</name>
<sequence>MAVLAFQADPWAAGPPDAVEYGDPAWFRQGPSADLFGPLAWDTSAERGFDWTDLAFFTKYIHMLRLVAAPTATGFTADLSAYGDAESAVAFSGHDFAYLWPWAGAAAGPSLTGGTVTGFSGTIQGRGGFSITGLSVPAESLKALASRGAAEAIADANDLLLGGDDLITGSGRNDALRAGTGDDTLAGGAGDDRIDGGAGTDTARYGGYRSDYTVAAGAEGGLRIADERASASGDGTDIATGIEVLQFADGRLVFDDADPAAQVARLYEAALDRSPDQAGLDFWVGAVQRGHSLHGLATDLLGCGEFQARFGGAPDDDAFVDRLYQNVLGRAGEQGGRDFWAGSLHHGAGRAEVLLAFSESAENKAGTAALVRNGIWDRSEAAMEVARLYDTVLGRLPDAAGLAAWKDAVEHGAATLAQVADAFAASAEFHVRYGGLDDRGFAEALYRDTLHRGPDQAGLDHWAEALRHGASRAEVALAFSESAEHAVQSEAPPGEYGVLFA</sequence>
<reference evidence="3" key="1">
    <citation type="journal article" date="2019" name="Int. J. Syst. Evol. Microbiol.">
        <title>The Global Catalogue of Microorganisms (GCM) 10K type strain sequencing project: providing services to taxonomists for standard genome sequencing and annotation.</title>
        <authorList>
            <consortium name="The Broad Institute Genomics Platform"/>
            <consortium name="The Broad Institute Genome Sequencing Center for Infectious Disease"/>
            <person name="Wu L."/>
            <person name="Ma J."/>
        </authorList>
    </citation>
    <scope>NUCLEOTIDE SEQUENCE [LARGE SCALE GENOMIC DNA]</scope>
    <source>
        <strain evidence="3">JCM 9933</strain>
    </source>
</reference>
<protein>
    <submittedName>
        <fullName evidence="2">DUF4214 domain-containing protein</fullName>
    </submittedName>
</protein>
<gene>
    <name evidence="2" type="ORF">GCM10009416_13940</name>
</gene>
<dbReference type="InterPro" id="IPR011049">
    <property type="entry name" value="Serralysin-like_metalloprot_C"/>
</dbReference>
<evidence type="ECO:0000259" key="1">
    <source>
        <dbReference type="Pfam" id="PF13946"/>
    </source>
</evidence>
<dbReference type="InterPro" id="IPR025282">
    <property type="entry name" value="DUF4214"/>
</dbReference>
<dbReference type="InterPro" id="IPR001343">
    <property type="entry name" value="Hemolysn_Ca-bd"/>
</dbReference>
<dbReference type="PRINTS" id="PR00313">
    <property type="entry name" value="CABNDNGRPT"/>
</dbReference>
<organism evidence="2 3">
    <name type="scientific">Craurococcus roseus</name>
    <dbReference type="NCBI Taxonomy" id="77585"/>
    <lineage>
        <taxon>Bacteria</taxon>
        <taxon>Pseudomonadati</taxon>
        <taxon>Pseudomonadota</taxon>
        <taxon>Alphaproteobacteria</taxon>
        <taxon>Acetobacterales</taxon>
        <taxon>Acetobacteraceae</taxon>
        <taxon>Craurococcus</taxon>
    </lineage>
</organism>
<dbReference type="Gene3D" id="1.10.3130.20">
    <property type="entry name" value="Phycobilisome linker domain"/>
    <property type="match status" value="2"/>
</dbReference>
<dbReference type="EMBL" id="BAAAFZ010000013">
    <property type="protein sequence ID" value="GAA0576536.1"/>
    <property type="molecule type" value="Genomic_DNA"/>
</dbReference>
<evidence type="ECO:0000313" key="3">
    <source>
        <dbReference type="Proteomes" id="UP001501588"/>
    </source>
</evidence>
<dbReference type="InterPro" id="IPR038255">
    <property type="entry name" value="PBS_linker_sf"/>
</dbReference>
<comment type="caution">
    <text evidence="2">The sequence shown here is derived from an EMBL/GenBank/DDBJ whole genome shotgun (WGS) entry which is preliminary data.</text>
</comment>
<dbReference type="Proteomes" id="UP001501588">
    <property type="component" value="Unassembled WGS sequence"/>
</dbReference>
<dbReference type="Gene3D" id="2.150.10.10">
    <property type="entry name" value="Serralysin-like metalloprotease, C-terminal"/>
    <property type="match status" value="1"/>
</dbReference>
<feature type="domain" description="DUF4214" evidence="1">
    <location>
        <begin position="420"/>
        <end position="485"/>
    </location>
</feature>
<accession>A0ABP3PVI9</accession>
<keyword evidence="3" id="KW-1185">Reference proteome</keyword>
<dbReference type="Pfam" id="PF00353">
    <property type="entry name" value="HemolysinCabind"/>
    <property type="match status" value="1"/>
</dbReference>
<evidence type="ECO:0000313" key="2">
    <source>
        <dbReference type="EMBL" id="GAA0576536.1"/>
    </source>
</evidence>